<dbReference type="EMBL" id="JASGXD010000013">
    <property type="protein sequence ID" value="KAK6001844.1"/>
    <property type="molecule type" value="Genomic_DNA"/>
</dbReference>
<feature type="compositionally biased region" description="Basic and acidic residues" evidence="6">
    <location>
        <begin position="411"/>
        <end position="433"/>
    </location>
</feature>
<dbReference type="Gene3D" id="3.50.50.60">
    <property type="entry name" value="FAD/NAD(P)-binding domain"/>
    <property type="match status" value="1"/>
</dbReference>
<dbReference type="InterPro" id="IPR036188">
    <property type="entry name" value="FAD/NAD-bd_sf"/>
</dbReference>
<keyword evidence="5" id="KW-0503">Monooxygenase</keyword>
<reference evidence="8 9" key="1">
    <citation type="submission" date="2023-11" db="EMBL/GenBank/DDBJ databases">
        <title>Draft genome sequence and annotation of the polyextremotolerant black yeast-like fungus Aureobasidium pullulans NRRL 62042.</title>
        <authorList>
            <person name="Dielentheis-Frenken M.R.E."/>
            <person name="Wibberg D."/>
            <person name="Blank L.M."/>
            <person name="Tiso T."/>
        </authorList>
    </citation>
    <scope>NUCLEOTIDE SEQUENCE [LARGE SCALE GENOMIC DNA]</scope>
    <source>
        <strain evidence="8 9">NRRL 62042</strain>
    </source>
</reference>
<keyword evidence="3" id="KW-0274">FAD</keyword>
<evidence type="ECO:0000313" key="8">
    <source>
        <dbReference type="EMBL" id="KAK6001844.1"/>
    </source>
</evidence>
<dbReference type="InterPro" id="IPR002938">
    <property type="entry name" value="FAD-bd"/>
</dbReference>
<dbReference type="Proteomes" id="UP001341245">
    <property type="component" value="Unassembled WGS sequence"/>
</dbReference>
<gene>
    <name evidence="8" type="ORF">QM012_002334</name>
</gene>
<evidence type="ECO:0000256" key="5">
    <source>
        <dbReference type="ARBA" id="ARBA00023033"/>
    </source>
</evidence>
<evidence type="ECO:0000256" key="4">
    <source>
        <dbReference type="ARBA" id="ARBA00023002"/>
    </source>
</evidence>
<evidence type="ECO:0000256" key="6">
    <source>
        <dbReference type="SAM" id="MobiDB-lite"/>
    </source>
</evidence>
<evidence type="ECO:0000256" key="2">
    <source>
        <dbReference type="ARBA" id="ARBA00022630"/>
    </source>
</evidence>
<dbReference type="Pfam" id="PF01494">
    <property type="entry name" value="FAD_binding_3"/>
    <property type="match status" value="1"/>
</dbReference>
<evidence type="ECO:0000313" key="9">
    <source>
        <dbReference type="Proteomes" id="UP001341245"/>
    </source>
</evidence>
<dbReference type="PANTHER" id="PTHR47178:SF3">
    <property type="entry name" value="FAD-BINDING DOMAIN-CONTAINING PROTEIN"/>
    <property type="match status" value="1"/>
</dbReference>
<evidence type="ECO:0000256" key="1">
    <source>
        <dbReference type="ARBA" id="ARBA00001974"/>
    </source>
</evidence>
<feature type="domain" description="FAD-binding" evidence="7">
    <location>
        <begin position="306"/>
        <end position="349"/>
    </location>
</feature>
<evidence type="ECO:0000256" key="3">
    <source>
        <dbReference type="ARBA" id="ARBA00022827"/>
    </source>
</evidence>
<accession>A0ABR0TBR0</accession>
<comment type="cofactor">
    <cofactor evidence="1">
        <name>FAD</name>
        <dbReference type="ChEBI" id="CHEBI:57692"/>
    </cofactor>
</comment>
<keyword evidence="4" id="KW-0560">Oxidoreductase</keyword>
<proteinExistence type="predicted"/>
<dbReference type="PANTHER" id="PTHR47178">
    <property type="entry name" value="MONOOXYGENASE, FAD-BINDING"/>
    <property type="match status" value="1"/>
</dbReference>
<sequence>MASNTDIKDGARILIIGAGVTGLAIAHGLQKANIPYAIFDYEPSASSRPREWSMGLHWSLPLLESLLPDNLISRIHEAYVNSSLDWEQPPLNCMRMYNGLTGEIMKELPVKGKIVRVSRRKLRALVAEGVDVKYNHSLTDIHYNHDNTVTAIFANGVEETGSLVVGADGPRSAVRRLLFSETDAAVRPLENVIHTNIAFQPGDREKALFLRSAHPAWSVCLHPDLFCLLSILQTESSQDPATWTFQLVAGWLGSRSSFSDPSSRLAELKRRGSLLCEPFKSAYDCLDNNLDVRFEELGCWETKEWDCRNGRVVLAGDAAHAMPPHRGQGLNHAIQDAYNLVTILTNHHNHYHKSSSATPDALTSQLQSYAQEVSKRGAEEVNLSKQNAYMVLDWKLLERSPVFKHALDRSPVVDETNREGNEGTEEERGDRQDVTAMAGA</sequence>
<keyword evidence="2" id="KW-0285">Flavoprotein</keyword>
<dbReference type="SUPFAM" id="SSF51905">
    <property type="entry name" value="FAD/NAD(P)-binding domain"/>
    <property type="match status" value="1"/>
</dbReference>
<protein>
    <recommendedName>
        <fullName evidence="7">FAD-binding domain-containing protein</fullName>
    </recommendedName>
</protein>
<keyword evidence="9" id="KW-1185">Reference proteome</keyword>
<dbReference type="PRINTS" id="PR00420">
    <property type="entry name" value="RNGMNOXGNASE"/>
</dbReference>
<comment type="caution">
    <text evidence="8">The sequence shown here is derived from an EMBL/GenBank/DDBJ whole genome shotgun (WGS) entry which is preliminary data.</text>
</comment>
<name>A0ABR0TBR0_AURPU</name>
<organism evidence="8 9">
    <name type="scientific">Aureobasidium pullulans</name>
    <name type="common">Black yeast</name>
    <name type="synonym">Pullularia pullulans</name>
    <dbReference type="NCBI Taxonomy" id="5580"/>
    <lineage>
        <taxon>Eukaryota</taxon>
        <taxon>Fungi</taxon>
        <taxon>Dikarya</taxon>
        <taxon>Ascomycota</taxon>
        <taxon>Pezizomycotina</taxon>
        <taxon>Dothideomycetes</taxon>
        <taxon>Dothideomycetidae</taxon>
        <taxon>Dothideales</taxon>
        <taxon>Saccotheciaceae</taxon>
        <taxon>Aureobasidium</taxon>
    </lineage>
</organism>
<feature type="region of interest" description="Disordered" evidence="6">
    <location>
        <begin position="411"/>
        <end position="440"/>
    </location>
</feature>
<evidence type="ECO:0000259" key="7">
    <source>
        <dbReference type="Pfam" id="PF01494"/>
    </source>
</evidence>